<evidence type="ECO:0000256" key="1">
    <source>
        <dbReference type="SAM" id="MobiDB-lite"/>
    </source>
</evidence>
<protein>
    <submittedName>
        <fullName evidence="2">Uncharacterized protein</fullName>
    </submittedName>
</protein>
<organism evidence="2 3">
    <name type="scientific">Protopolystoma xenopodis</name>
    <dbReference type="NCBI Taxonomy" id="117903"/>
    <lineage>
        <taxon>Eukaryota</taxon>
        <taxon>Metazoa</taxon>
        <taxon>Spiralia</taxon>
        <taxon>Lophotrochozoa</taxon>
        <taxon>Platyhelminthes</taxon>
        <taxon>Monogenea</taxon>
        <taxon>Polyopisthocotylea</taxon>
        <taxon>Polystomatidea</taxon>
        <taxon>Polystomatidae</taxon>
        <taxon>Protopolystoma</taxon>
    </lineage>
</organism>
<proteinExistence type="predicted"/>
<gene>
    <name evidence="2" type="ORF">PXEA_LOCUS18619</name>
</gene>
<reference evidence="2" key="1">
    <citation type="submission" date="2018-11" db="EMBL/GenBank/DDBJ databases">
        <authorList>
            <consortium name="Pathogen Informatics"/>
        </authorList>
    </citation>
    <scope>NUCLEOTIDE SEQUENCE</scope>
</reference>
<comment type="caution">
    <text evidence="2">The sequence shown here is derived from an EMBL/GenBank/DDBJ whole genome shotgun (WGS) entry which is preliminary data.</text>
</comment>
<keyword evidence="3" id="KW-1185">Reference proteome</keyword>
<evidence type="ECO:0000313" key="2">
    <source>
        <dbReference type="EMBL" id="VEL25179.1"/>
    </source>
</evidence>
<feature type="compositionally biased region" description="Polar residues" evidence="1">
    <location>
        <begin position="110"/>
        <end position="119"/>
    </location>
</feature>
<sequence length="269" mass="27907">MRKTSTLVTPFSRYQTLSLLTASVCLGLLVVFQGGTGLLHNYQTRLQNVMASMTWPNSSFLDEASEHVWRPDGVATGWSSGRDQQTSRPQSESAAADDEESRRCRLSCGGLSQTSSGAGSLNRLGWRPSGPQSAGVSRSGSRDHVPHGFGTPAASSSPLAYTSLSALSGLSGLSGWSGLEIGCVSGRSDVRPSLSMDALASSMVTDGTRCQVGRMTSSLGLHSAPFRHAGSSLSASSASSFAWPGQVLSPSPAPASLADPTLAKRASGR</sequence>
<feature type="compositionally biased region" description="Low complexity" evidence="1">
    <location>
        <begin position="250"/>
        <end position="263"/>
    </location>
</feature>
<dbReference type="Proteomes" id="UP000784294">
    <property type="component" value="Unassembled WGS sequence"/>
</dbReference>
<accession>A0A3S5CIW9</accession>
<evidence type="ECO:0000313" key="3">
    <source>
        <dbReference type="Proteomes" id="UP000784294"/>
    </source>
</evidence>
<name>A0A3S5CIW9_9PLAT</name>
<dbReference type="AlphaFoldDB" id="A0A3S5CIW9"/>
<feature type="region of interest" description="Disordered" evidence="1">
    <location>
        <begin position="72"/>
        <end position="155"/>
    </location>
</feature>
<feature type="compositionally biased region" description="Polar residues" evidence="1">
    <location>
        <begin position="130"/>
        <end position="139"/>
    </location>
</feature>
<feature type="non-terminal residue" evidence="2">
    <location>
        <position position="269"/>
    </location>
</feature>
<feature type="compositionally biased region" description="Polar residues" evidence="1">
    <location>
        <begin position="77"/>
        <end position="93"/>
    </location>
</feature>
<feature type="region of interest" description="Disordered" evidence="1">
    <location>
        <begin position="250"/>
        <end position="269"/>
    </location>
</feature>
<dbReference type="EMBL" id="CAAALY010072112">
    <property type="protein sequence ID" value="VEL25179.1"/>
    <property type="molecule type" value="Genomic_DNA"/>
</dbReference>